<dbReference type="InterPro" id="IPR016204">
    <property type="entry name" value="HDH"/>
</dbReference>
<dbReference type="FunFam" id="3.30.360.10:FF:000005">
    <property type="entry name" value="Homoserine dehydrogenase"/>
    <property type="match status" value="1"/>
</dbReference>
<comment type="pathway">
    <text evidence="2 18">Amino-acid biosynthesis; L-threonine biosynthesis; L-threonine from L-aspartate: step 3/5.</text>
</comment>
<dbReference type="STRING" id="59561.AQZ59_00874"/>
<evidence type="ECO:0000313" key="21">
    <source>
        <dbReference type="EMBL" id="KTF04352.1"/>
    </source>
</evidence>
<evidence type="ECO:0000256" key="3">
    <source>
        <dbReference type="ARBA" id="ARBA00005062"/>
    </source>
</evidence>
<dbReference type="InterPro" id="IPR002912">
    <property type="entry name" value="ACT_dom"/>
</dbReference>
<feature type="binding site" evidence="17">
    <location>
        <begin position="8"/>
        <end position="15"/>
    </location>
    <ligand>
        <name>NADP(+)</name>
        <dbReference type="ChEBI" id="CHEBI:58349"/>
    </ligand>
</feature>
<organism evidence="21 22">
    <name type="scientific">Trueperella bernardiae</name>
    <dbReference type="NCBI Taxonomy" id="59561"/>
    <lineage>
        <taxon>Bacteria</taxon>
        <taxon>Bacillati</taxon>
        <taxon>Actinomycetota</taxon>
        <taxon>Actinomycetes</taxon>
        <taxon>Actinomycetales</taxon>
        <taxon>Actinomycetaceae</taxon>
        <taxon>Trueperella</taxon>
    </lineage>
</organism>
<evidence type="ECO:0000256" key="2">
    <source>
        <dbReference type="ARBA" id="ARBA00005056"/>
    </source>
</evidence>
<evidence type="ECO:0000256" key="6">
    <source>
        <dbReference type="ARBA" id="ARBA00013376"/>
    </source>
</evidence>
<evidence type="ECO:0000256" key="5">
    <source>
        <dbReference type="ARBA" id="ARBA00013213"/>
    </source>
</evidence>
<name>A0A0W1KL33_9ACTO</name>
<dbReference type="PIRSF" id="PIRSF000098">
    <property type="entry name" value="Homoser_dehydrog"/>
    <property type="match status" value="1"/>
</dbReference>
<comment type="caution">
    <text evidence="21">The sequence shown here is derived from an EMBL/GenBank/DDBJ whole genome shotgun (WGS) entry which is preliminary data.</text>
</comment>
<feature type="binding site" evidence="17">
    <location>
        <position position="102"/>
    </location>
    <ligand>
        <name>NADPH</name>
        <dbReference type="ChEBI" id="CHEBI:57783"/>
    </ligand>
</feature>
<dbReference type="RefSeq" id="WP_062613524.1">
    <property type="nucleotide sequence ID" value="NZ_LNIZ01000003.1"/>
</dbReference>
<dbReference type="PROSITE" id="PS51671">
    <property type="entry name" value="ACT"/>
    <property type="match status" value="1"/>
</dbReference>
<proteinExistence type="inferred from homology"/>
<evidence type="ECO:0000256" key="9">
    <source>
        <dbReference type="ARBA" id="ARBA00022857"/>
    </source>
</evidence>
<dbReference type="InterPro" id="IPR019811">
    <property type="entry name" value="HDH_CS"/>
</dbReference>
<dbReference type="PANTHER" id="PTHR43331:SF1">
    <property type="entry name" value="HOMOSERINE DEHYDROGENASE"/>
    <property type="match status" value="1"/>
</dbReference>
<dbReference type="PROSITE" id="PS01042">
    <property type="entry name" value="HOMOSER_DHGENASE"/>
    <property type="match status" value="1"/>
</dbReference>
<evidence type="ECO:0000256" key="16">
    <source>
        <dbReference type="PIRSR" id="PIRSR000098-1"/>
    </source>
</evidence>
<comment type="catalytic activity">
    <reaction evidence="15">
        <text>L-homoserine + NAD(+) = L-aspartate 4-semialdehyde + NADH + H(+)</text>
        <dbReference type="Rhea" id="RHEA:15757"/>
        <dbReference type="ChEBI" id="CHEBI:15378"/>
        <dbReference type="ChEBI" id="CHEBI:57476"/>
        <dbReference type="ChEBI" id="CHEBI:57540"/>
        <dbReference type="ChEBI" id="CHEBI:57945"/>
        <dbReference type="ChEBI" id="CHEBI:537519"/>
        <dbReference type="EC" id="1.1.1.3"/>
    </reaction>
    <physiologicalReaction direction="right-to-left" evidence="15">
        <dbReference type="Rhea" id="RHEA:15759"/>
    </physiologicalReaction>
</comment>
<dbReference type="SUPFAM" id="SSF55021">
    <property type="entry name" value="ACT-like"/>
    <property type="match status" value="1"/>
</dbReference>
<keyword evidence="10 18" id="KW-0560">Oxidoreductase</keyword>
<dbReference type="InterPro" id="IPR001342">
    <property type="entry name" value="HDH_cat"/>
</dbReference>
<dbReference type="SUPFAM" id="SSF55347">
    <property type="entry name" value="Glyceraldehyde-3-phosphate dehydrogenase-like, C-terminal domain"/>
    <property type="match status" value="1"/>
</dbReference>
<gene>
    <name evidence="21" type="primary">hom</name>
    <name evidence="21" type="ORF">AQZ59_00874</name>
</gene>
<comment type="pathway">
    <text evidence="3 18">Amino-acid biosynthesis; L-methionine biosynthesis via de novo pathway; L-homoserine from L-aspartate: step 3/3.</text>
</comment>
<comment type="cofactor">
    <cofactor evidence="1">
        <name>a metal cation</name>
        <dbReference type="ChEBI" id="CHEBI:25213"/>
    </cofactor>
</comment>
<evidence type="ECO:0000256" key="14">
    <source>
        <dbReference type="ARBA" id="ARBA00048841"/>
    </source>
</evidence>
<keyword evidence="7 18" id="KW-0028">Amino-acid biosynthesis</keyword>
<dbReference type="PANTHER" id="PTHR43331">
    <property type="entry name" value="HOMOSERINE DEHYDROGENASE"/>
    <property type="match status" value="1"/>
</dbReference>
<accession>A0A0W1KL33</accession>
<dbReference type="GO" id="GO:0009086">
    <property type="term" value="P:methionine biosynthetic process"/>
    <property type="evidence" value="ECO:0007669"/>
    <property type="project" value="UniProtKB-KW"/>
</dbReference>
<evidence type="ECO:0000256" key="19">
    <source>
        <dbReference type="RuleBase" id="RU004171"/>
    </source>
</evidence>
<dbReference type="SUPFAM" id="SSF51735">
    <property type="entry name" value="NAD(P)-binding Rossmann-fold domains"/>
    <property type="match status" value="1"/>
</dbReference>
<dbReference type="UniPathway" id="UPA00050">
    <property type="reaction ID" value="UER00063"/>
</dbReference>
<dbReference type="InterPro" id="IPR036291">
    <property type="entry name" value="NAD(P)-bd_dom_sf"/>
</dbReference>
<evidence type="ECO:0000256" key="15">
    <source>
        <dbReference type="ARBA" id="ARBA00049031"/>
    </source>
</evidence>
<dbReference type="PATRIC" id="fig|59561.3.peg.866"/>
<keyword evidence="11" id="KW-0915">Sodium</keyword>
<reference evidence="21 22" key="1">
    <citation type="submission" date="2015-11" db="EMBL/GenBank/DDBJ databases">
        <title>Draft Genome Sequence of the Type Strain Trueperella bernardiae LCDC 89-0504T, Isolated from Blood Culture.</title>
        <authorList>
            <person name="Bernier A.-M."/>
            <person name="Bernard K."/>
        </authorList>
    </citation>
    <scope>NUCLEOTIDE SEQUENCE [LARGE SCALE GENOMIC DNA]</scope>
    <source>
        <strain evidence="21 22">LCDC 89-0504</strain>
    </source>
</reference>
<dbReference type="Pfam" id="PF01842">
    <property type="entry name" value="ACT"/>
    <property type="match status" value="1"/>
</dbReference>
<dbReference type="CDD" id="cd04881">
    <property type="entry name" value="ACT_HSDH-Hom"/>
    <property type="match status" value="1"/>
</dbReference>
<keyword evidence="22" id="KW-1185">Reference proteome</keyword>
<dbReference type="GO" id="GO:0050661">
    <property type="term" value="F:NADP binding"/>
    <property type="evidence" value="ECO:0007669"/>
    <property type="project" value="InterPro"/>
</dbReference>
<dbReference type="EC" id="1.1.1.3" evidence="5 18"/>
<dbReference type="GO" id="GO:0004412">
    <property type="term" value="F:homoserine dehydrogenase activity"/>
    <property type="evidence" value="ECO:0007669"/>
    <property type="project" value="UniProtKB-EC"/>
</dbReference>
<dbReference type="InterPro" id="IPR045865">
    <property type="entry name" value="ACT-like_dom_sf"/>
</dbReference>
<evidence type="ECO:0000256" key="12">
    <source>
        <dbReference type="ARBA" id="ARBA00023167"/>
    </source>
</evidence>
<evidence type="ECO:0000256" key="17">
    <source>
        <dbReference type="PIRSR" id="PIRSR000098-2"/>
    </source>
</evidence>
<feature type="active site" description="Proton donor" evidence="16">
    <location>
        <position position="202"/>
    </location>
</feature>
<evidence type="ECO:0000256" key="11">
    <source>
        <dbReference type="ARBA" id="ARBA00023053"/>
    </source>
</evidence>
<feature type="domain" description="ACT" evidence="20">
    <location>
        <begin position="346"/>
        <end position="421"/>
    </location>
</feature>
<dbReference type="Gene3D" id="3.30.70.260">
    <property type="match status" value="1"/>
</dbReference>
<evidence type="ECO:0000256" key="1">
    <source>
        <dbReference type="ARBA" id="ARBA00001920"/>
    </source>
</evidence>
<dbReference type="GO" id="GO:0009088">
    <property type="term" value="P:threonine biosynthetic process"/>
    <property type="evidence" value="ECO:0007669"/>
    <property type="project" value="UniProtKB-UniPathway"/>
</dbReference>
<comment type="function">
    <text evidence="13">Catalyzes the conversion of L-aspartate-beta-semialdehyde (L-Asa) to L-homoserine (L-Hse), the third step in the biosynthesis of threonine and methionine from aspartate.</text>
</comment>
<comment type="catalytic activity">
    <reaction evidence="14">
        <text>L-homoserine + NADP(+) = L-aspartate 4-semialdehyde + NADPH + H(+)</text>
        <dbReference type="Rhea" id="RHEA:15761"/>
        <dbReference type="ChEBI" id="CHEBI:15378"/>
        <dbReference type="ChEBI" id="CHEBI:57476"/>
        <dbReference type="ChEBI" id="CHEBI:57783"/>
        <dbReference type="ChEBI" id="CHEBI:58349"/>
        <dbReference type="ChEBI" id="CHEBI:537519"/>
        <dbReference type="EC" id="1.1.1.3"/>
    </reaction>
    <physiologicalReaction direction="right-to-left" evidence="14">
        <dbReference type="Rhea" id="RHEA:15763"/>
    </physiologicalReaction>
</comment>
<dbReference type="Gene3D" id="3.40.50.720">
    <property type="entry name" value="NAD(P)-binding Rossmann-like Domain"/>
    <property type="match status" value="1"/>
</dbReference>
<dbReference type="AlphaFoldDB" id="A0A0W1KL33"/>
<dbReference type="InterPro" id="IPR005106">
    <property type="entry name" value="Asp/hSer_DH_NAD-bd"/>
</dbReference>
<evidence type="ECO:0000256" key="13">
    <source>
        <dbReference type="ARBA" id="ARBA00044930"/>
    </source>
</evidence>
<comment type="similarity">
    <text evidence="4 19">Belongs to the homoserine dehydrogenase family.</text>
</comment>
<evidence type="ECO:0000256" key="8">
    <source>
        <dbReference type="ARBA" id="ARBA00022697"/>
    </source>
</evidence>
<dbReference type="Pfam" id="PF03447">
    <property type="entry name" value="NAD_binding_3"/>
    <property type="match status" value="1"/>
</dbReference>
<dbReference type="EMBL" id="LNIZ01000003">
    <property type="protein sequence ID" value="KTF04352.1"/>
    <property type="molecule type" value="Genomic_DNA"/>
</dbReference>
<protein>
    <recommendedName>
        <fullName evidence="6 18">Homoserine dehydrogenase</fullName>
        <ecNumber evidence="5 18">1.1.1.3</ecNumber>
    </recommendedName>
</protein>
<evidence type="ECO:0000256" key="18">
    <source>
        <dbReference type="RuleBase" id="RU000579"/>
    </source>
</evidence>
<evidence type="ECO:0000313" key="22">
    <source>
        <dbReference type="Proteomes" id="UP000054404"/>
    </source>
</evidence>
<evidence type="ECO:0000259" key="20">
    <source>
        <dbReference type="PROSITE" id="PS51671"/>
    </source>
</evidence>
<keyword evidence="8 18" id="KW-0791">Threonine biosynthesis</keyword>
<evidence type="ECO:0000256" key="4">
    <source>
        <dbReference type="ARBA" id="ARBA00006753"/>
    </source>
</evidence>
<keyword evidence="12 18" id="KW-0486">Methionine biosynthesis</keyword>
<dbReference type="Gene3D" id="3.30.360.10">
    <property type="entry name" value="Dihydrodipicolinate Reductase, domain 2"/>
    <property type="match status" value="1"/>
</dbReference>
<dbReference type="Proteomes" id="UP000054404">
    <property type="component" value="Unassembled WGS sequence"/>
</dbReference>
<keyword evidence="9 17" id="KW-0521">NADP</keyword>
<evidence type="ECO:0000256" key="7">
    <source>
        <dbReference type="ARBA" id="ARBA00022605"/>
    </source>
</evidence>
<sequence>MSIKIALLGCGTVGTQVARLLSEKNALLSARAGADLELIGIAVSNLAAERDPAIDRALITTDAAGLIEQADVVIELIGGIEPPRTLIRHALESGASVVTGNKALLAEHGPELYDLAKEKKVDLYYEAAVAGAVPVVYAVRESLAGDSVKAIKGILNGTTNYILDEMTTKGLTFDEVLATAQELGYAEADPTADVDGFDAAAKIAILASLAFHKRVSLADVDVEGIRSITDADIEAATKNGYVIKLVATATQAGGKIETRVAPSLVPVSHPLASIGGSFNAVVIEAESADRLMFYGRGAGGAPTASAVLSDVVAAAAKKVLGGRAPQEIVLGESEFMDAGESVSRYFVRLQVADRVGVLAEVTDAFAEAGVSISAVNQEVDGQPGLAALAITTHAASAADMAATIEAVGKISDVHEVVRVFRVEDE</sequence>
<dbReference type="UniPathway" id="UPA00051">
    <property type="reaction ID" value="UER00465"/>
</dbReference>
<dbReference type="Pfam" id="PF00742">
    <property type="entry name" value="Homoserine_dh"/>
    <property type="match status" value="1"/>
</dbReference>
<dbReference type="OrthoDB" id="9808167at2"/>
<dbReference type="NCBIfam" id="NF004976">
    <property type="entry name" value="PRK06349.1"/>
    <property type="match status" value="1"/>
</dbReference>
<feature type="binding site" evidence="17">
    <location>
        <position position="187"/>
    </location>
    <ligand>
        <name>L-homoserine</name>
        <dbReference type="ChEBI" id="CHEBI:57476"/>
    </ligand>
</feature>
<evidence type="ECO:0000256" key="10">
    <source>
        <dbReference type="ARBA" id="ARBA00023002"/>
    </source>
</evidence>